<dbReference type="AlphaFoldDB" id="A0A365P2U4"/>
<dbReference type="OrthoDB" id="1427980at2"/>
<reference evidence="1 2" key="1">
    <citation type="submission" date="2018-06" db="EMBL/GenBank/DDBJ databases">
        <title>Flavobacterium tibetense sp. nov., isolated from a wetland YonghuCo on Tibetan Plateau.</title>
        <authorList>
            <person name="Xing P."/>
            <person name="Phurbu D."/>
            <person name="Lu H."/>
        </authorList>
    </citation>
    <scope>NUCLEOTIDE SEQUENCE [LARGE SCALE GENOMIC DNA]</scope>
    <source>
        <strain evidence="1 2">YH5</strain>
    </source>
</reference>
<sequence length="198" mass="23112">MRIQKTILILTLFLIFSCISKSKENNVENILKESSSESKEKSRIGSIKNNYFLEISIDTLWNNLIFKKGGCLTGGQYVYNDKFGSEGCVMSNSEDWEIFFNKDIKIISNFLINKISDDTTKTNIHTCPFFTAMEGEIAVYGLQRLLKINWYDFNEFNEFQNRQSESSTENHQAWLQNILKNKKKREILINCWKKKASD</sequence>
<evidence type="ECO:0000313" key="1">
    <source>
        <dbReference type="EMBL" id="RBA28664.1"/>
    </source>
</evidence>
<dbReference type="EMBL" id="QLST01000006">
    <property type="protein sequence ID" value="RBA28664.1"/>
    <property type="molecule type" value="Genomic_DNA"/>
</dbReference>
<organism evidence="1 2">
    <name type="scientific">Flavobacterium tibetense</name>
    <dbReference type="NCBI Taxonomy" id="2233533"/>
    <lineage>
        <taxon>Bacteria</taxon>
        <taxon>Pseudomonadati</taxon>
        <taxon>Bacteroidota</taxon>
        <taxon>Flavobacteriia</taxon>
        <taxon>Flavobacteriales</taxon>
        <taxon>Flavobacteriaceae</taxon>
        <taxon>Flavobacterium</taxon>
    </lineage>
</organism>
<evidence type="ECO:0000313" key="2">
    <source>
        <dbReference type="Proteomes" id="UP000253319"/>
    </source>
</evidence>
<proteinExistence type="predicted"/>
<dbReference type="Proteomes" id="UP000253319">
    <property type="component" value="Unassembled WGS sequence"/>
</dbReference>
<dbReference type="RefSeq" id="WP_113988845.1">
    <property type="nucleotide sequence ID" value="NZ_QLST01000006.1"/>
</dbReference>
<accession>A0A365P2U4</accession>
<keyword evidence="2" id="KW-1185">Reference proteome</keyword>
<comment type="caution">
    <text evidence="1">The sequence shown here is derived from an EMBL/GenBank/DDBJ whole genome shotgun (WGS) entry which is preliminary data.</text>
</comment>
<dbReference type="PROSITE" id="PS51257">
    <property type="entry name" value="PROKAR_LIPOPROTEIN"/>
    <property type="match status" value="1"/>
</dbReference>
<protein>
    <submittedName>
        <fullName evidence="1">Uncharacterized protein</fullName>
    </submittedName>
</protein>
<gene>
    <name evidence="1" type="ORF">DPN68_06535</name>
</gene>
<name>A0A365P2U4_9FLAO</name>